<accession>A0ACB6ZRW4</accession>
<evidence type="ECO:0000313" key="1">
    <source>
        <dbReference type="EMBL" id="KAF9652188.1"/>
    </source>
</evidence>
<reference evidence="1" key="1">
    <citation type="submission" date="2019-10" db="EMBL/GenBank/DDBJ databases">
        <authorList>
            <consortium name="DOE Joint Genome Institute"/>
            <person name="Kuo A."/>
            <person name="Miyauchi S."/>
            <person name="Kiss E."/>
            <person name="Drula E."/>
            <person name="Kohler A."/>
            <person name="Sanchez-Garcia M."/>
            <person name="Andreopoulos B."/>
            <person name="Barry K.W."/>
            <person name="Bonito G."/>
            <person name="Buee M."/>
            <person name="Carver A."/>
            <person name="Chen C."/>
            <person name="Cichocki N."/>
            <person name="Clum A."/>
            <person name="Culley D."/>
            <person name="Crous P.W."/>
            <person name="Fauchery L."/>
            <person name="Girlanda M."/>
            <person name="Hayes R."/>
            <person name="Keri Z."/>
            <person name="Labutti K."/>
            <person name="Lipzen A."/>
            <person name="Lombard V."/>
            <person name="Magnuson J."/>
            <person name="Maillard F."/>
            <person name="Morin E."/>
            <person name="Murat C."/>
            <person name="Nolan M."/>
            <person name="Ohm R."/>
            <person name="Pangilinan J."/>
            <person name="Pereira M."/>
            <person name="Perotto S."/>
            <person name="Peter M."/>
            <person name="Riley R."/>
            <person name="Sitrit Y."/>
            <person name="Stielow B."/>
            <person name="Szollosi G."/>
            <person name="Zifcakova L."/>
            <person name="Stursova M."/>
            <person name="Spatafora J.W."/>
            <person name="Tedersoo L."/>
            <person name="Vaario L.-M."/>
            <person name="Yamada A."/>
            <person name="Yan M."/>
            <person name="Wang P."/>
            <person name="Xu J."/>
            <person name="Bruns T."/>
            <person name="Baldrian P."/>
            <person name="Vilgalys R."/>
            <person name="Henrissat B."/>
            <person name="Grigoriev I.V."/>
            <person name="Hibbett D."/>
            <person name="Nagy L.G."/>
            <person name="Martin F.M."/>
        </authorList>
    </citation>
    <scope>NUCLEOTIDE SEQUENCE</scope>
    <source>
        <strain evidence="1">P2</strain>
    </source>
</reference>
<keyword evidence="2" id="KW-1185">Reference proteome</keyword>
<dbReference type="Proteomes" id="UP000886501">
    <property type="component" value="Unassembled WGS sequence"/>
</dbReference>
<comment type="caution">
    <text evidence="1">The sequence shown here is derived from an EMBL/GenBank/DDBJ whole genome shotgun (WGS) entry which is preliminary data.</text>
</comment>
<reference evidence="1" key="2">
    <citation type="journal article" date="2020" name="Nat. Commun.">
        <title>Large-scale genome sequencing of mycorrhizal fungi provides insights into the early evolution of symbiotic traits.</title>
        <authorList>
            <person name="Miyauchi S."/>
            <person name="Kiss E."/>
            <person name="Kuo A."/>
            <person name="Drula E."/>
            <person name="Kohler A."/>
            <person name="Sanchez-Garcia M."/>
            <person name="Morin E."/>
            <person name="Andreopoulos B."/>
            <person name="Barry K.W."/>
            <person name="Bonito G."/>
            <person name="Buee M."/>
            <person name="Carver A."/>
            <person name="Chen C."/>
            <person name="Cichocki N."/>
            <person name="Clum A."/>
            <person name="Culley D."/>
            <person name="Crous P.W."/>
            <person name="Fauchery L."/>
            <person name="Girlanda M."/>
            <person name="Hayes R.D."/>
            <person name="Keri Z."/>
            <person name="LaButti K."/>
            <person name="Lipzen A."/>
            <person name="Lombard V."/>
            <person name="Magnuson J."/>
            <person name="Maillard F."/>
            <person name="Murat C."/>
            <person name="Nolan M."/>
            <person name="Ohm R.A."/>
            <person name="Pangilinan J."/>
            <person name="Pereira M.F."/>
            <person name="Perotto S."/>
            <person name="Peter M."/>
            <person name="Pfister S."/>
            <person name="Riley R."/>
            <person name="Sitrit Y."/>
            <person name="Stielow J.B."/>
            <person name="Szollosi G."/>
            <person name="Zifcakova L."/>
            <person name="Stursova M."/>
            <person name="Spatafora J.W."/>
            <person name="Tedersoo L."/>
            <person name="Vaario L.M."/>
            <person name="Yamada A."/>
            <person name="Yan M."/>
            <person name="Wang P."/>
            <person name="Xu J."/>
            <person name="Bruns T."/>
            <person name="Baldrian P."/>
            <person name="Vilgalys R."/>
            <person name="Dunand C."/>
            <person name="Henrissat B."/>
            <person name="Grigoriev I.V."/>
            <person name="Hibbett D."/>
            <person name="Nagy L.G."/>
            <person name="Martin F.M."/>
        </authorList>
    </citation>
    <scope>NUCLEOTIDE SEQUENCE</scope>
    <source>
        <strain evidence="1">P2</strain>
    </source>
</reference>
<sequence>MSHFSFKRTPGVTSKQERTSQQSGLETGSSPLSSYSQNWPSRGVGGDGDRSIPQPNSRFSLNTSGSSSSLPRHFDTSRLSSTLSGRRSLSPTREADGSRLPRIPEDPNLHASTRRFLVKEEMSSPDTAAPSRPLFGGAGKQSDEGGIGFRFSATTPSLSRLSQSASAHPDVRRGSRDLQRSPSRHSSREVVTATQFDLNLVASQITADMKNAQTEIEELKHDLGD</sequence>
<protein>
    <submittedName>
        <fullName evidence="1">Uncharacterized protein</fullName>
    </submittedName>
</protein>
<gene>
    <name evidence="1" type="ORF">BDM02DRAFT_202136</name>
</gene>
<dbReference type="EMBL" id="MU117970">
    <property type="protein sequence ID" value="KAF9652188.1"/>
    <property type="molecule type" value="Genomic_DNA"/>
</dbReference>
<evidence type="ECO:0000313" key="2">
    <source>
        <dbReference type="Proteomes" id="UP000886501"/>
    </source>
</evidence>
<name>A0ACB6ZRW4_THEGA</name>
<proteinExistence type="predicted"/>
<organism evidence="1 2">
    <name type="scientific">Thelephora ganbajun</name>
    <name type="common">Ganba fungus</name>
    <dbReference type="NCBI Taxonomy" id="370292"/>
    <lineage>
        <taxon>Eukaryota</taxon>
        <taxon>Fungi</taxon>
        <taxon>Dikarya</taxon>
        <taxon>Basidiomycota</taxon>
        <taxon>Agaricomycotina</taxon>
        <taxon>Agaricomycetes</taxon>
        <taxon>Thelephorales</taxon>
        <taxon>Thelephoraceae</taxon>
        <taxon>Thelephora</taxon>
    </lineage>
</organism>